<dbReference type="InParanoid" id="B3S3F0"/>
<evidence type="ECO:0000256" key="1">
    <source>
        <dbReference type="ARBA" id="ARBA00004477"/>
    </source>
</evidence>
<keyword evidence="10 14" id="KW-1133">Transmembrane helix</keyword>
<dbReference type="eggNOG" id="KOG2642">
    <property type="taxonomic scope" value="Eukaryota"/>
</dbReference>
<evidence type="ECO:0000256" key="13">
    <source>
        <dbReference type="ARBA" id="ARBA00048064"/>
    </source>
</evidence>
<dbReference type="PANTHER" id="PTHR12989:SF10">
    <property type="entry name" value="DOL-P-GLC:GLC(2)MAN(9)GLCNAC(2)-PP-DOL ALPHA-1,2-GLUCOSYLTRANSFERASE-RELATED"/>
    <property type="match status" value="1"/>
</dbReference>
<evidence type="ECO:0000313" key="16">
    <source>
        <dbReference type="EMBL" id="EDV22779.1"/>
    </source>
</evidence>
<evidence type="ECO:0000256" key="12">
    <source>
        <dbReference type="ARBA" id="ARBA00044727"/>
    </source>
</evidence>
<evidence type="ECO:0000256" key="10">
    <source>
        <dbReference type="ARBA" id="ARBA00022989"/>
    </source>
</evidence>
<dbReference type="FunCoup" id="B3S3F0">
    <property type="interactions" value="2063"/>
</dbReference>
<dbReference type="GO" id="GO:0006487">
    <property type="term" value="P:protein N-linked glycosylation"/>
    <property type="evidence" value="ECO:0000318"/>
    <property type="project" value="GO_Central"/>
</dbReference>
<feature type="transmembrane region" description="Helical" evidence="14">
    <location>
        <begin position="124"/>
        <end position="143"/>
    </location>
</feature>
<comment type="function">
    <text evidence="12">Dol-P-Glc:Glc(2)Man(9)GlcNAc(2)-PP-Dol alpha-1,2-glucosyltransferase that operates in the biosynthetic pathway of dolichol-linked oligosaccharides, the glycan precursors employed in protein asparagine (N)-glycosylation. The assembly of dolichol-linked oligosaccharides begins on the cytosolic side of the endoplasmic reticulum membrane and finishes in its lumen. The sequential addition of sugars to dolichol pyrophosphate produces dolichol-linked oligosaccharides containing fourteen sugars, including two GlcNAcs, nine mannoses and three glucoses. Once assembled, the oligosaccharide is transferred from the lipid to nascent proteins by oligosaccharyltransferases. In the lumen of the endoplasmic reticulum, adds the third and last glucose residue from dolichyl phosphate glucose (Dol-P-Glc) onto the lipid-linked oligosaccharide intermediate Glc(2)Man(9)GlcNAc(2)-PP-Dol to produce Glc(3)Man(9)GlcNAc(2)-PP-Dol.</text>
</comment>
<dbReference type="EC" id="2.4.1.256" evidence="4 14"/>
<dbReference type="Pfam" id="PF04922">
    <property type="entry name" value="DIE2_ALG10"/>
    <property type="match status" value="1"/>
</dbReference>
<feature type="transmembrane region" description="Helical" evidence="14">
    <location>
        <begin position="238"/>
        <end position="260"/>
    </location>
</feature>
<feature type="transmembrane region" description="Helical" evidence="14">
    <location>
        <begin position="379"/>
        <end position="398"/>
    </location>
</feature>
<keyword evidence="11 14" id="KW-0472">Membrane</keyword>
<feature type="signal peptide" evidence="15">
    <location>
        <begin position="1"/>
        <end position="22"/>
    </location>
</feature>
<comment type="similarity">
    <text evidence="3 14">Belongs to the ALG10 glucosyltransferase family.</text>
</comment>
<comment type="pathway">
    <text evidence="2">Protein modification; protein glycosylation.</text>
</comment>
<sequence length="458" mass="54073">MLACCLFSVSFAVLLMMNSAHSMSYMDEIFHIPQAQRYCRYNFHEWDSMITTLPGMYLASFLIARVTVWINYLAMGSIDFCSVLWLRFHNLIYATGNFIVMYKLLEKFHCPLKVGNMIRINSGVTAFIISGFPLLYFFTFLYYTDQGSTFFTLLCYLFSLNMYHKTAAFIGIIAILFRQTNVIWVMFAAGVSIAQIYDASFKVSAVQEKLALSKDYRTYYDVFILITKRQFRKIISISWPYIIVILAFIIFVIVNGGIVVGDRNNHQPALHIPQLWYFLSFSLFFAAPHLCRPSYVFSFFNDALEYWYLTLSGVVVMAFSVYKFTFVHTYLLADNRHYTFYVWRRLYNAHPSIPYLIIPMHLYTIYIVYKTLAEKRSNLWIAIFTVAVTLVTIPQRLLEFRYFILPYIIMRLNFPLMPYPFLLLEIFIYFAINYLTIFNFISSPFVWLKSGEIQRFMW</sequence>
<dbReference type="GO" id="GO:0006488">
    <property type="term" value="P:dolichol-linked oligosaccharide biosynthetic process"/>
    <property type="evidence" value="ECO:0007669"/>
    <property type="project" value="UniProtKB-UniRule"/>
</dbReference>
<dbReference type="KEGG" id="tad:TRIADDRAFT_28403"/>
<dbReference type="Proteomes" id="UP000009022">
    <property type="component" value="Unassembled WGS sequence"/>
</dbReference>
<evidence type="ECO:0000256" key="11">
    <source>
        <dbReference type="ARBA" id="ARBA00023136"/>
    </source>
</evidence>
<protein>
    <recommendedName>
        <fullName evidence="5 14">Dol-P-Glc:Glc(2)Man(9)GlcNAc(2)-PP-Dol alpha-1,2-glucosyltransferase</fullName>
        <ecNumber evidence="4 14">2.4.1.256</ecNumber>
    </recommendedName>
</protein>
<feature type="transmembrane region" description="Helical" evidence="14">
    <location>
        <begin position="55"/>
        <end position="74"/>
    </location>
</feature>
<gene>
    <name evidence="16" type="ORF">TRIADDRAFT_28403</name>
</gene>
<feature type="transmembrane region" description="Helical" evidence="14">
    <location>
        <begin position="86"/>
        <end position="104"/>
    </location>
</feature>
<feature type="transmembrane region" description="Helical" evidence="14">
    <location>
        <begin position="275"/>
        <end position="295"/>
    </location>
</feature>
<evidence type="ECO:0000313" key="17">
    <source>
        <dbReference type="Proteomes" id="UP000009022"/>
    </source>
</evidence>
<evidence type="ECO:0000256" key="7">
    <source>
        <dbReference type="ARBA" id="ARBA00022679"/>
    </source>
</evidence>
<keyword evidence="8 14" id="KW-0812">Transmembrane</keyword>
<reference evidence="16 17" key="1">
    <citation type="journal article" date="2008" name="Nature">
        <title>The Trichoplax genome and the nature of placozoans.</title>
        <authorList>
            <person name="Srivastava M."/>
            <person name="Begovic E."/>
            <person name="Chapman J."/>
            <person name="Putnam N.H."/>
            <person name="Hellsten U."/>
            <person name="Kawashima T."/>
            <person name="Kuo A."/>
            <person name="Mitros T."/>
            <person name="Salamov A."/>
            <person name="Carpenter M.L."/>
            <person name="Signorovitch A.Y."/>
            <person name="Moreno M.A."/>
            <person name="Kamm K."/>
            <person name="Grimwood J."/>
            <person name="Schmutz J."/>
            <person name="Shapiro H."/>
            <person name="Grigoriev I.V."/>
            <person name="Buss L.W."/>
            <person name="Schierwater B."/>
            <person name="Dellaporta S.L."/>
            <person name="Rokhsar D.S."/>
        </authorList>
    </citation>
    <scope>NUCLEOTIDE SEQUENCE [LARGE SCALE GENOMIC DNA]</scope>
    <source>
        <strain evidence="16 17">Grell-BS-1999</strain>
    </source>
</reference>
<organism evidence="16 17">
    <name type="scientific">Trichoplax adhaerens</name>
    <name type="common">Trichoplax reptans</name>
    <dbReference type="NCBI Taxonomy" id="10228"/>
    <lineage>
        <taxon>Eukaryota</taxon>
        <taxon>Metazoa</taxon>
        <taxon>Placozoa</taxon>
        <taxon>Uniplacotomia</taxon>
        <taxon>Trichoplacea</taxon>
        <taxon>Trichoplacidae</taxon>
        <taxon>Trichoplax</taxon>
    </lineage>
</organism>
<dbReference type="EMBL" id="DS985248">
    <property type="protein sequence ID" value="EDV22779.1"/>
    <property type="molecule type" value="Genomic_DNA"/>
</dbReference>
<dbReference type="OMA" id="VWDSKIT"/>
<proteinExistence type="inferred from homology"/>
<evidence type="ECO:0000256" key="2">
    <source>
        <dbReference type="ARBA" id="ARBA00004922"/>
    </source>
</evidence>
<keyword evidence="9" id="KW-0256">Endoplasmic reticulum</keyword>
<dbReference type="PhylomeDB" id="B3S3F0"/>
<comment type="caution">
    <text evidence="14">Lacks conserved residue(s) required for the propagation of feature annotation.</text>
</comment>
<dbReference type="OrthoDB" id="4769at2759"/>
<evidence type="ECO:0000256" key="14">
    <source>
        <dbReference type="PIRNR" id="PIRNR028810"/>
    </source>
</evidence>
<dbReference type="PIRSF" id="PIRSF028810">
    <property type="entry name" value="Alpha1_2_glucosyltferase_Alg10"/>
    <property type="match status" value="1"/>
</dbReference>
<keyword evidence="7" id="KW-0808">Transferase</keyword>
<dbReference type="HOGENOM" id="CLU_017053_1_0_1"/>
<name>B3S3F0_TRIAD</name>
<dbReference type="PANTHER" id="PTHR12989">
    <property type="entry name" value="ALPHA-1,2-GLUCOSYLTRANSFERASE ALG10"/>
    <property type="match status" value="1"/>
</dbReference>
<dbReference type="GO" id="GO:0005783">
    <property type="term" value="C:endoplasmic reticulum"/>
    <property type="evidence" value="ECO:0000318"/>
    <property type="project" value="GO_Central"/>
</dbReference>
<feature type="transmembrane region" description="Helical" evidence="14">
    <location>
        <begin position="150"/>
        <end position="176"/>
    </location>
</feature>
<evidence type="ECO:0000256" key="8">
    <source>
        <dbReference type="ARBA" id="ARBA00022692"/>
    </source>
</evidence>
<evidence type="ECO:0000256" key="4">
    <source>
        <dbReference type="ARBA" id="ARBA00011967"/>
    </source>
</evidence>
<evidence type="ECO:0000256" key="3">
    <source>
        <dbReference type="ARBA" id="ARBA00010600"/>
    </source>
</evidence>
<dbReference type="GeneID" id="6755858"/>
<feature type="chain" id="PRO_5002798482" description="Dol-P-Glc:Glc(2)Man(9)GlcNAc(2)-PP-Dol alpha-1,2-glucosyltransferase" evidence="15">
    <location>
        <begin position="23"/>
        <end position="458"/>
    </location>
</feature>
<feature type="transmembrane region" description="Helical" evidence="14">
    <location>
        <begin position="418"/>
        <end position="448"/>
    </location>
</feature>
<keyword evidence="15" id="KW-0732">Signal</keyword>
<feature type="transmembrane region" description="Helical" evidence="14">
    <location>
        <begin position="307"/>
        <end position="333"/>
    </location>
</feature>
<feature type="transmembrane region" description="Helical" evidence="14">
    <location>
        <begin position="353"/>
        <end position="372"/>
    </location>
</feature>
<keyword evidence="17" id="KW-1185">Reference proteome</keyword>
<evidence type="ECO:0000256" key="6">
    <source>
        <dbReference type="ARBA" id="ARBA00022676"/>
    </source>
</evidence>
<comment type="catalytic activity">
    <reaction evidence="13">
        <text>an alpha-D-Glc-(1-&gt;3)-alpha-D-Glc-(1-&gt;3)-alpha-D-Man-(1-&gt;2)-alpha-D-Man-(1-&gt;2)-alpha-D-Man-(1-&gt;3)-[alpha-D-Man-(1-&gt;2)-alpha-D-Man-(1-&gt;3)-[alpha-D-Man-(1-&gt;2)-alpha-D-Man-(1-&gt;6)]-alpha-D-Man-(1-&gt;6)]-beta-D-Man-(1-&gt;4)-beta-D-GlcNAc-(1-&gt;4)-alpha-D-GlcNAc-diphospho-di-trans,poly-cis-dolichol + a di-trans,poly-cis-dolichyl beta-D-glucosyl phosphate = a alpha-D-Glc-(1-&gt;2)-alpha-D-Glc-(1-&gt;3)-alpha-D-Glc-(1-&gt;3)-alpha-D-Man-(1-&gt;2)-alpha-D-Man-(1-&gt;2)-alpha-D-Man-(1-&gt;3)-[alpha-D-Man-(1-&gt;2)-alpha-D-Man-(1-&gt;3)-[alpha-D-Man-(1-&gt;2)-alpha-D-Man-(1-&gt;6)]-alpha-D-Man-(1-&gt;6)]-beta-D-Man-(1-&gt;4)-beta-D-GlcNAc-(1-&gt;4)-alpha-D-GlcNAc-diphospho-di-trans,poly-cis-dolichol + a di-trans,poly-cis-dolichyl phosphate + H(+)</text>
        <dbReference type="Rhea" id="RHEA:29543"/>
        <dbReference type="Rhea" id="RHEA-COMP:19498"/>
        <dbReference type="Rhea" id="RHEA-COMP:19502"/>
        <dbReference type="Rhea" id="RHEA-COMP:19512"/>
        <dbReference type="Rhea" id="RHEA-COMP:19522"/>
        <dbReference type="ChEBI" id="CHEBI:15378"/>
        <dbReference type="ChEBI" id="CHEBI:57525"/>
        <dbReference type="ChEBI" id="CHEBI:57683"/>
        <dbReference type="ChEBI" id="CHEBI:132522"/>
        <dbReference type="ChEBI" id="CHEBI:132523"/>
        <dbReference type="EC" id="2.4.1.256"/>
    </reaction>
    <physiologicalReaction direction="left-to-right" evidence="13">
        <dbReference type="Rhea" id="RHEA:29544"/>
    </physiologicalReaction>
</comment>
<comment type="subcellular location">
    <subcellularLocation>
        <location evidence="1">Endoplasmic reticulum membrane</location>
        <topology evidence="1">Multi-pass membrane protein</topology>
    </subcellularLocation>
</comment>
<keyword evidence="6 14" id="KW-0328">Glycosyltransferase</keyword>
<dbReference type="InterPro" id="IPR016900">
    <property type="entry name" value="Alg10"/>
</dbReference>
<dbReference type="AlphaFoldDB" id="B3S3F0"/>
<dbReference type="GO" id="GO:0106073">
    <property type="term" value="F:dolichyl pyrophosphate Glc2Man9GlcNAc2 alpha-1,2-glucosyltransferase activity"/>
    <property type="evidence" value="ECO:0000318"/>
    <property type="project" value="GO_Central"/>
</dbReference>
<evidence type="ECO:0000256" key="5">
    <source>
        <dbReference type="ARBA" id="ARBA00018512"/>
    </source>
</evidence>
<dbReference type="RefSeq" id="XP_002114645.1">
    <property type="nucleotide sequence ID" value="XM_002114609.1"/>
</dbReference>
<dbReference type="GO" id="GO:0005789">
    <property type="term" value="C:endoplasmic reticulum membrane"/>
    <property type="evidence" value="ECO:0007669"/>
    <property type="project" value="UniProtKB-SubCell"/>
</dbReference>
<evidence type="ECO:0000256" key="15">
    <source>
        <dbReference type="SAM" id="SignalP"/>
    </source>
</evidence>
<dbReference type="CTD" id="6755858"/>
<accession>B3S3F0</accession>
<evidence type="ECO:0000256" key="9">
    <source>
        <dbReference type="ARBA" id="ARBA00022824"/>
    </source>
</evidence>
<dbReference type="STRING" id="10228.B3S3F0"/>